<dbReference type="RefSeq" id="WP_203382024.1">
    <property type="nucleotide sequence ID" value="NZ_JAENHP010000022.1"/>
</dbReference>
<evidence type="ECO:0000313" key="3">
    <source>
        <dbReference type="EMBL" id="MBM2621919.1"/>
    </source>
</evidence>
<dbReference type="EMBL" id="JAENHP010000022">
    <property type="protein sequence ID" value="MBM2621919.1"/>
    <property type="molecule type" value="Genomic_DNA"/>
</dbReference>
<sequence>MSEAFIDPSVSPPPAATSSRRAILIAAVAVASLLVGSALAVSAMYLLGWRPQPERNYTVLVFMKTDATTEQRAAVEQAVGQIPNAGPVEFTDRATSFAQMKEMFKDRPEVVEALTEKAAPESFKVPVKAREMTCDGITGIRQLPGVSDLKVTAPVTKSRPPLDVICF</sequence>
<organism evidence="3 4">
    <name type="scientific">Paractinoplanes ovalisporus</name>
    <dbReference type="NCBI Taxonomy" id="2810368"/>
    <lineage>
        <taxon>Bacteria</taxon>
        <taxon>Bacillati</taxon>
        <taxon>Actinomycetota</taxon>
        <taxon>Actinomycetes</taxon>
        <taxon>Micromonosporales</taxon>
        <taxon>Micromonosporaceae</taxon>
        <taxon>Paractinoplanes</taxon>
    </lineage>
</organism>
<keyword evidence="1" id="KW-1133">Transmembrane helix</keyword>
<protein>
    <recommendedName>
        <fullName evidence="2">FtsX extracellular domain-containing protein</fullName>
    </recommendedName>
</protein>
<keyword evidence="1" id="KW-0472">Membrane</keyword>
<evidence type="ECO:0000259" key="2">
    <source>
        <dbReference type="Pfam" id="PF18075"/>
    </source>
</evidence>
<feature type="domain" description="FtsX extracellular" evidence="2">
    <location>
        <begin position="59"/>
        <end position="148"/>
    </location>
</feature>
<comment type="caution">
    <text evidence="3">The sequence shown here is derived from an EMBL/GenBank/DDBJ whole genome shotgun (WGS) entry which is preliminary data.</text>
</comment>
<proteinExistence type="predicted"/>
<reference evidence="3 4" key="1">
    <citation type="submission" date="2021-01" db="EMBL/GenBank/DDBJ databases">
        <title>Actinoplanes sp. nov. LDG1-06 isolated from lichen.</title>
        <authorList>
            <person name="Saeng-In P."/>
            <person name="Phongsopitanun W."/>
            <person name="Kanchanasin P."/>
            <person name="Yuki M."/>
            <person name="Kudo T."/>
            <person name="Ohkuma M."/>
            <person name="Tanasupawat S."/>
        </authorList>
    </citation>
    <scope>NUCLEOTIDE SEQUENCE [LARGE SCALE GENOMIC DNA]</scope>
    <source>
        <strain evidence="3 4">LDG1-06</strain>
    </source>
</reference>
<gene>
    <name evidence="3" type="ORF">JIG36_41105</name>
</gene>
<dbReference type="Proteomes" id="UP000632138">
    <property type="component" value="Unassembled WGS sequence"/>
</dbReference>
<keyword evidence="4" id="KW-1185">Reference proteome</keyword>
<name>A0ABS2ARZ0_9ACTN</name>
<accession>A0ABS2ARZ0</accession>
<dbReference type="Pfam" id="PF18075">
    <property type="entry name" value="FtsX_ECD"/>
    <property type="match status" value="1"/>
</dbReference>
<evidence type="ECO:0000313" key="4">
    <source>
        <dbReference type="Proteomes" id="UP000632138"/>
    </source>
</evidence>
<dbReference type="InterPro" id="IPR040690">
    <property type="entry name" value="FtsX_ECD"/>
</dbReference>
<evidence type="ECO:0000256" key="1">
    <source>
        <dbReference type="SAM" id="Phobius"/>
    </source>
</evidence>
<keyword evidence="1" id="KW-0812">Transmembrane</keyword>
<feature type="transmembrane region" description="Helical" evidence="1">
    <location>
        <begin position="22"/>
        <end position="47"/>
    </location>
</feature>
<dbReference type="Gene3D" id="3.30.70.3040">
    <property type="match status" value="1"/>
</dbReference>